<evidence type="ECO:0000259" key="1">
    <source>
        <dbReference type="Pfam" id="PF25821"/>
    </source>
</evidence>
<dbReference type="InterPro" id="IPR057710">
    <property type="entry name" value="DUF7950"/>
</dbReference>
<dbReference type="PANTHER" id="PTHR33595:SF3">
    <property type="entry name" value="PAS DOMAIN-CONTAINING PROTEIN"/>
    <property type="match status" value="1"/>
</dbReference>
<protein>
    <recommendedName>
        <fullName evidence="1">DUF7950 domain-containing protein</fullName>
    </recommendedName>
</protein>
<proteinExistence type="predicted"/>
<evidence type="ECO:0000313" key="3">
    <source>
        <dbReference type="Proteomes" id="UP000323000"/>
    </source>
</evidence>
<dbReference type="Pfam" id="PF25821">
    <property type="entry name" value="DUF7950"/>
    <property type="match status" value="1"/>
</dbReference>
<feature type="domain" description="DUF7950" evidence="1">
    <location>
        <begin position="117"/>
        <end position="187"/>
    </location>
</feature>
<sequence length="233" mass="26339">MKRNPRKVKRTKAYRLLNGKDMTQDSTFEFERKCNKPERYDRNLAENTLKAIKKIDKIRVAREERHHSKRMVGKKSKERTYHNKVAVIPEEKDLLLQLQAPSSTTSVISPQPIRPVGSSITVGCISENTSLNPAMQVPKKPEEVEEEVESETLPAIISDSNNKVRMANSAYKEMVGQPECSWLDCMVTNNDGKLGGHSCKRICGEVVLRFCDSNKVPAISSSSNGFSCWVRIE</sequence>
<dbReference type="PANTHER" id="PTHR33595">
    <property type="entry name" value="VON WILLEBRAND FACTOR A DOMAIN PROTEIN"/>
    <property type="match status" value="1"/>
</dbReference>
<organism evidence="2 3">
    <name type="scientific">Acer yangbiense</name>
    <dbReference type="NCBI Taxonomy" id="1000413"/>
    <lineage>
        <taxon>Eukaryota</taxon>
        <taxon>Viridiplantae</taxon>
        <taxon>Streptophyta</taxon>
        <taxon>Embryophyta</taxon>
        <taxon>Tracheophyta</taxon>
        <taxon>Spermatophyta</taxon>
        <taxon>Magnoliopsida</taxon>
        <taxon>eudicotyledons</taxon>
        <taxon>Gunneridae</taxon>
        <taxon>Pentapetalae</taxon>
        <taxon>rosids</taxon>
        <taxon>malvids</taxon>
        <taxon>Sapindales</taxon>
        <taxon>Sapindaceae</taxon>
        <taxon>Hippocastanoideae</taxon>
        <taxon>Acereae</taxon>
        <taxon>Acer</taxon>
    </lineage>
</organism>
<dbReference type="OrthoDB" id="1922150at2759"/>
<dbReference type="Proteomes" id="UP000323000">
    <property type="component" value="Chromosome 9"/>
</dbReference>
<gene>
    <name evidence="2" type="ORF">EZV62_020852</name>
</gene>
<accession>A0A5C7HHA3</accession>
<dbReference type="EMBL" id="VAHF01000009">
    <property type="protein sequence ID" value="TXG55596.1"/>
    <property type="molecule type" value="Genomic_DNA"/>
</dbReference>
<evidence type="ECO:0000313" key="2">
    <source>
        <dbReference type="EMBL" id="TXG55596.1"/>
    </source>
</evidence>
<reference evidence="3" key="1">
    <citation type="journal article" date="2019" name="Gigascience">
        <title>De novo genome assembly of the endangered Acer yangbiense, a plant species with extremely small populations endemic to Yunnan Province, China.</title>
        <authorList>
            <person name="Yang J."/>
            <person name="Wariss H.M."/>
            <person name="Tao L."/>
            <person name="Zhang R."/>
            <person name="Yun Q."/>
            <person name="Hollingsworth P."/>
            <person name="Dao Z."/>
            <person name="Luo G."/>
            <person name="Guo H."/>
            <person name="Ma Y."/>
            <person name="Sun W."/>
        </authorList>
    </citation>
    <scope>NUCLEOTIDE SEQUENCE [LARGE SCALE GENOMIC DNA]</scope>
    <source>
        <strain evidence="3">cv. Malutang</strain>
    </source>
</reference>
<comment type="caution">
    <text evidence="2">The sequence shown here is derived from an EMBL/GenBank/DDBJ whole genome shotgun (WGS) entry which is preliminary data.</text>
</comment>
<keyword evidence="3" id="KW-1185">Reference proteome</keyword>
<dbReference type="AlphaFoldDB" id="A0A5C7HHA3"/>
<name>A0A5C7HHA3_9ROSI</name>